<proteinExistence type="predicted"/>
<keyword evidence="5" id="KW-0862">Zinc</keyword>
<dbReference type="WBParaSite" id="jg8034">
    <property type="protein sequence ID" value="jg8034"/>
    <property type="gene ID" value="jg8034"/>
</dbReference>
<keyword evidence="6" id="KW-1133">Transmembrane helix</keyword>
<evidence type="ECO:0000313" key="14">
    <source>
        <dbReference type="WBParaSite" id="jg8034"/>
    </source>
</evidence>
<evidence type="ECO:0000256" key="7">
    <source>
        <dbReference type="ARBA" id="ARBA00023136"/>
    </source>
</evidence>
<name>A0A915ELL8_9BILA</name>
<reference evidence="14" key="1">
    <citation type="submission" date="2022-11" db="UniProtKB">
        <authorList>
            <consortium name="WormBaseParasite"/>
        </authorList>
    </citation>
    <scope>IDENTIFICATION</scope>
</reference>
<dbReference type="SMART" id="SM00744">
    <property type="entry name" value="RINGv"/>
    <property type="match status" value="1"/>
</dbReference>
<evidence type="ECO:0000256" key="2">
    <source>
        <dbReference type="ARBA" id="ARBA00022692"/>
    </source>
</evidence>
<dbReference type="GO" id="GO:0016020">
    <property type="term" value="C:membrane"/>
    <property type="evidence" value="ECO:0007669"/>
    <property type="project" value="UniProtKB-SubCell"/>
</dbReference>
<feature type="domain" description="RING-CH-type" evidence="12">
    <location>
        <begin position="12"/>
        <end position="80"/>
    </location>
</feature>
<evidence type="ECO:0000313" key="13">
    <source>
        <dbReference type="Proteomes" id="UP000887574"/>
    </source>
</evidence>
<keyword evidence="13" id="KW-1185">Reference proteome</keyword>
<evidence type="ECO:0000256" key="1">
    <source>
        <dbReference type="ARBA" id="ARBA00004141"/>
    </source>
</evidence>
<keyword evidence="2" id="KW-0812">Transmembrane</keyword>
<dbReference type="Gene3D" id="3.30.40.10">
    <property type="entry name" value="Zinc/RING finger domain, C3HC4 (zinc finger)"/>
    <property type="match status" value="1"/>
</dbReference>
<evidence type="ECO:0000256" key="3">
    <source>
        <dbReference type="ARBA" id="ARBA00022723"/>
    </source>
</evidence>
<dbReference type="SUPFAM" id="SSF57850">
    <property type="entry name" value="RING/U-box"/>
    <property type="match status" value="1"/>
</dbReference>
<accession>A0A915ELL8</accession>
<organism evidence="13 14">
    <name type="scientific">Ditylenchus dipsaci</name>
    <dbReference type="NCBI Taxonomy" id="166011"/>
    <lineage>
        <taxon>Eukaryota</taxon>
        <taxon>Metazoa</taxon>
        <taxon>Ecdysozoa</taxon>
        <taxon>Nematoda</taxon>
        <taxon>Chromadorea</taxon>
        <taxon>Rhabditida</taxon>
        <taxon>Tylenchina</taxon>
        <taxon>Tylenchomorpha</taxon>
        <taxon>Sphaerularioidea</taxon>
        <taxon>Anguinidae</taxon>
        <taxon>Anguininae</taxon>
        <taxon>Ditylenchus</taxon>
    </lineage>
</organism>
<keyword evidence="4" id="KW-0863">Zinc-finger</keyword>
<dbReference type="GO" id="GO:0008270">
    <property type="term" value="F:zinc ion binding"/>
    <property type="evidence" value="ECO:0007669"/>
    <property type="project" value="UniProtKB-KW"/>
</dbReference>
<evidence type="ECO:0000256" key="5">
    <source>
        <dbReference type="ARBA" id="ARBA00022833"/>
    </source>
</evidence>
<evidence type="ECO:0000256" key="9">
    <source>
        <dbReference type="ARBA" id="ARBA00043044"/>
    </source>
</evidence>
<dbReference type="Pfam" id="PF12906">
    <property type="entry name" value="RINGv"/>
    <property type="match status" value="1"/>
</dbReference>
<dbReference type="InterPro" id="IPR011016">
    <property type="entry name" value="Znf_RING-CH"/>
</dbReference>
<evidence type="ECO:0000256" key="10">
    <source>
        <dbReference type="ARBA" id="ARBA00043185"/>
    </source>
</evidence>
<comment type="subcellular location">
    <subcellularLocation>
        <location evidence="1">Membrane</location>
        <topology evidence="1">Multi-pass membrane protein</topology>
    </subcellularLocation>
</comment>
<evidence type="ECO:0000256" key="11">
    <source>
        <dbReference type="ARBA" id="ARBA00043231"/>
    </source>
</evidence>
<evidence type="ECO:0000256" key="6">
    <source>
        <dbReference type="ARBA" id="ARBA00022989"/>
    </source>
</evidence>
<keyword evidence="7" id="KW-0472">Membrane</keyword>
<dbReference type="InterPro" id="IPR013083">
    <property type="entry name" value="Znf_RING/FYVE/PHD"/>
</dbReference>
<keyword evidence="3" id="KW-0479">Metal-binding</keyword>
<dbReference type="Proteomes" id="UP000887574">
    <property type="component" value="Unplaced"/>
</dbReference>
<evidence type="ECO:0000256" key="8">
    <source>
        <dbReference type="ARBA" id="ARBA00040151"/>
    </source>
</evidence>
<sequence>MAELDKSLVETEINRGKRMCKICYDEVNEEDVDESEWISPCNCGGSIKWVHKSCMLLWMHNGTSDNRSRCGLCRYDYRWHWRVKSVSEWSIPAFDLTLWQITGIFFDAVFTVHFFWQLLDILKRPTQLLNQVFDLCGGSTLFTTGRRISTVRWQLLYRNAWSRRLFWVLLESFLDFVFVFRCIVSSKIKN</sequence>
<dbReference type="PROSITE" id="PS51292">
    <property type="entry name" value="ZF_RING_CH"/>
    <property type="match status" value="1"/>
</dbReference>
<evidence type="ECO:0000256" key="4">
    <source>
        <dbReference type="ARBA" id="ARBA00022771"/>
    </source>
</evidence>
<dbReference type="PANTHER" id="PTHR46283">
    <property type="entry name" value="E3 UBIQUITIN-PROTEIN LIGASE MARCH5"/>
    <property type="match status" value="1"/>
</dbReference>
<protein>
    <recommendedName>
        <fullName evidence="8">E3 ubiquitin-protein ligase MARCHF5</fullName>
    </recommendedName>
    <alternativeName>
        <fullName evidence="10">Membrane-associated RING finger protein 5</fullName>
    </alternativeName>
    <alternativeName>
        <fullName evidence="9">Membrane-associated RING-CH protein V</fullName>
    </alternativeName>
    <alternativeName>
        <fullName evidence="11">RING-type E3 ubiquitin transferase MARCHF5</fullName>
    </alternativeName>
</protein>
<evidence type="ECO:0000259" key="12">
    <source>
        <dbReference type="PROSITE" id="PS51292"/>
    </source>
</evidence>
<dbReference type="AlphaFoldDB" id="A0A915ELL8"/>